<name>A0A7Z0WH49_9PSEU</name>
<dbReference type="OrthoDB" id="3542385at2"/>
<proteinExistence type="predicted"/>
<accession>A0A7Z0WH49</accession>
<organism evidence="1 2">
    <name type="scientific">Actinophytocola xinjiangensis</name>
    <dbReference type="NCBI Taxonomy" id="485602"/>
    <lineage>
        <taxon>Bacteria</taxon>
        <taxon>Bacillati</taxon>
        <taxon>Actinomycetota</taxon>
        <taxon>Actinomycetes</taxon>
        <taxon>Pseudonocardiales</taxon>
        <taxon>Pseudonocardiaceae</taxon>
    </lineage>
</organism>
<dbReference type="Proteomes" id="UP000185696">
    <property type="component" value="Unassembled WGS sequence"/>
</dbReference>
<comment type="caution">
    <text evidence="1">The sequence shown here is derived from an EMBL/GenBank/DDBJ whole genome shotgun (WGS) entry which is preliminary data.</text>
</comment>
<reference evidence="1 2" key="1">
    <citation type="submission" date="2016-12" db="EMBL/GenBank/DDBJ databases">
        <title>The draft genome sequence of Actinophytocola xinjiangensis.</title>
        <authorList>
            <person name="Wang W."/>
            <person name="Yuan L."/>
        </authorList>
    </citation>
    <scope>NUCLEOTIDE SEQUENCE [LARGE SCALE GENOMIC DNA]</scope>
    <source>
        <strain evidence="1 2">CGMCC 4.4663</strain>
    </source>
</reference>
<dbReference type="EMBL" id="MSIF01000021">
    <property type="protein sequence ID" value="OLF06579.1"/>
    <property type="molecule type" value="Genomic_DNA"/>
</dbReference>
<sequence length="177" mass="19820">MRTDLIGLVARVGVDDVNVDDAVADEHVRSAVYRRVVEATADAASREDDRVVVATILRDPVESVSRTAVVDLVDRIATGATDAAWFRRWAAELQPVLDELRSEGNREFLRRRVRDRVFWLSIKDGRTPVPADLGDVTDWMQRLLADESTSLPVLTEHGSTRKIRNVAKHRAGRGQQP</sequence>
<evidence type="ECO:0000313" key="2">
    <source>
        <dbReference type="Proteomes" id="UP000185696"/>
    </source>
</evidence>
<dbReference type="AlphaFoldDB" id="A0A7Z0WH49"/>
<keyword evidence="2" id="KW-1185">Reference proteome</keyword>
<evidence type="ECO:0000313" key="1">
    <source>
        <dbReference type="EMBL" id="OLF06579.1"/>
    </source>
</evidence>
<protein>
    <submittedName>
        <fullName evidence="1">Uncharacterized protein</fullName>
    </submittedName>
</protein>
<gene>
    <name evidence="1" type="ORF">BLA60_31480</name>
</gene>